<dbReference type="PANTHER" id="PTHR32309">
    <property type="entry name" value="TYROSINE-PROTEIN KINASE"/>
    <property type="match status" value="1"/>
</dbReference>
<evidence type="ECO:0000313" key="2">
    <source>
        <dbReference type="EMBL" id="SFH17972.1"/>
    </source>
</evidence>
<sequence length="245" mass="25997">MKPATEKTPDKAPEQGLAPEDRRGKVSSRFVRREAAMAASDAKHARIIAQRFSLLRTRILHEMRNRGWSKLAVVPVTPGAGGTFVAVNLSLALARQPHTRVALVDLDLGNPGVARQLGIPGCAPVVPVLRAGTELDELVVCVDEAPNLAVLAPERPEAEAAEILQDETLAQAMQRLHELHPAEIVILDTAALLAEDAALAALPLADALLLVADGRKGTAADMAEAERLLVGMPPVMGVVLNKSED</sequence>
<dbReference type="InterPro" id="IPR050445">
    <property type="entry name" value="Bact_polysacc_biosynth/exp"/>
</dbReference>
<dbReference type="PANTHER" id="PTHR32309:SF31">
    <property type="entry name" value="CAPSULAR EXOPOLYSACCHARIDE FAMILY"/>
    <property type="match status" value="1"/>
</dbReference>
<organism evidence="2 3">
    <name type="scientific">Paracoccus aminovorans</name>
    <dbReference type="NCBI Taxonomy" id="34004"/>
    <lineage>
        <taxon>Bacteria</taxon>
        <taxon>Pseudomonadati</taxon>
        <taxon>Pseudomonadota</taxon>
        <taxon>Alphaproteobacteria</taxon>
        <taxon>Rhodobacterales</taxon>
        <taxon>Paracoccaceae</taxon>
        <taxon>Paracoccus</taxon>
    </lineage>
</organism>
<dbReference type="SUPFAM" id="SSF52540">
    <property type="entry name" value="P-loop containing nucleoside triphosphate hydrolases"/>
    <property type="match status" value="1"/>
</dbReference>
<proteinExistence type="predicted"/>
<evidence type="ECO:0000256" key="1">
    <source>
        <dbReference type="SAM" id="MobiDB-lite"/>
    </source>
</evidence>
<feature type="compositionally biased region" description="Basic and acidic residues" evidence="1">
    <location>
        <begin position="1"/>
        <end position="24"/>
    </location>
</feature>
<dbReference type="STRING" id="34004.SAMN04488021_102159"/>
<accession>A0A1I2XX78</accession>
<evidence type="ECO:0000313" key="3">
    <source>
        <dbReference type="Proteomes" id="UP000183635"/>
    </source>
</evidence>
<keyword evidence="3" id="KW-1185">Reference proteome</keyword>
<gene>
    <name evidence="2" type="ORF">SAMN04488021_102159</name>
</gene>
<name>A0A1I2XX78_9RHOB</name>
<dbReference type="EMBL" id="FOPU01000002">
    <property type="protein sequence ID" value="SFH17972.1"/>
    <property type="molecule type" value="Genomic_DNA"/>
</dbReference>
<feature type="region of interest" description="Disordered" evidence="1">
    <location>
        <begin position="1"/>
        <end position="26"/>
    </location>
</feature>
<protein>
    <submittedName>
        <fullName evidence="2">Chromosome partitioning ATPase, Mrp family, contains Fe-S cluster</fullName>
    </submittedName>
</protein>
<dbReference type="InterPro" id="IPR027417">
    <property type="entry name" value="P-loop_NTPase"/>
</dbReference>
<dbReference type="Proteomes" id="UP000183635">
    <property type="component" value="Unassembled WGS sequence"/>
</dbReference>
<reference evidence="2 3" key="1">
    <citation type="submission" date="2016-10" db="EMBL/GenBank/DDBJ databases">
        <authorList>
            <person name="de Groot N.N."/>
        </authorList>
    </citation>
    <scope>NUCLEOTIDE SEQUENCE [LARGE SCALE GENOMIC DNA]</scope>
    <source>
        <strain evidence="2 3">DSM 8537</strain>
    </source>
</reference>
<dbReference type="AlphaFoldDB" id="A0A1I2XX78"/>
<dbReference type="Gene3D" id="3.40.50.300">
    <property type="entry name" value="P-loop containing nucleotide triphosphate hydrolases"/>
    <property type="match status" value="1"/>
</dbReference>
<dbReference type="RefSeq" id="WP_074966134.1">
    <property type="nucleotide sequence ID" value="NZ_CBCRYP010000001.1"/>
</dbReference>